<keyword evidence="3" id="KW-1185">Reference proteome</keyword>
<gene>
    <name evidence="2" type="ORF">GO606_14075</name>
</gene>
<feature type="region of interest" description="Disordered" evidence="1">
    <location>
        <begin position="261"/>
        <end position="304"/>
    </location>
</feature>
<name>A0ABX1PPU5_9RHOO</name>
<protein>
    <submittedName>
        <fullName evidence="2">Transcriptional regulator</fullName>
    </submittedName>
</protein>
<dbReference type="Pfam" id="PF03837">
    <property type="entry name" value="RecT"/>
    <property type="match status" value="1"/>
</dbReference>
<evidence type="ECO:0000313" key="3">
    <source>
        <dbReference type="Proteomes" id="UP000615989"/>
    </source>
</evidence>
<comment type="caution">
    <text evidence="2">The sequence shown here is derived from an EMBL/GenBank/DDBJ whole genome shotgun (WGS) entry which is preliminary data.</text>
</comment>
<feature type="compositionally biased region" description="Low complexity" evidence="1">
    <location>
        <begin position="261"/>
        <end position="270"/>
    </location>
</feature>
<accession>A0ABX1PPU5</accession>
<organism evidence="2 3">
    <name type="scientific">Aromatoleum anaerobium</name>
    <dbReference type="NCBI Taxonomy" id="182180"/>
    <lineage>
        <taxon>Bacteria</taxon>
        <taxon>Pseudomonadati</taxon>
        <taxon>Pseudomonadota</taxon>
        <taxon>Betaproteobacteria</taxon>
        <taxon>Rhodocyclales</taxon>
        <taxon>Rhodocyclaceae</taxon>
        <taxon>Aromatoleum</taxon>
    </lineage>
</organism>
<dbReference type="EMBL" id="WTVG01000043">
    <property type="protein sequence ID" value="NMG25826.1"/>
    <property type="molecule type" value="Genomic_DNA"/>
</dbReference>
<feature type="compositionally biased region" description="Acidic residues" evidence="1">
    <location>
        <begin position="278"/>
        <end position="287"/>
    </location>
</feature>
<dbReference type="InterPro" id="IPR018330">
    <property type="entry name" value="RecT_fam"/>
</dbReference>
<dbReference type="RefSeq" id="WP_169119166.1">
    <property type="nucleotide sequence ID" value="NZ_WTVG02000039.1"/>
</dbReference>
<sequence>MNNVTALAAPKQNFSLAPKDLDEAMRFADILASSSIVPKDYQRNPGNVLVAIQWGMELGLQPMQAMQNIAVINGRPSLWGDAMLALVKGHHAFEWIKEEVTDEGTTCTIKRAGQPEVVWTFTKEDAKRAGLLGKQGPWQQFPKRMMQMRARSFALRDAFPDALKGIHSAEEVRDMPPERDMGAAEVIDTPKPASKTDALKSRLGAAKKPEARAVTLDAVLDEIEQATTPDAMHAAAESAGKLGTDADKSAAREAYGRRVAALKAQAEQAASSTTVDPETGEVTDAQDDFLKDYDAADQSDPAGE</sequence>
<feature type="region of interest" description="Disordered" evidence="1">
    <location>
        <begin position="229"/>
        <end position="249"/>
    </location>
</feature>
<evidence type="ECO:0000313" key="2">
    <source>
        <dbReference type="EMBL" id="NMG25826.1"/>
    </source>
</evidence>
<dbReference type="Proteomes" id="UP000615989">
    <property type="component" value="Unassembled WGS sequence"/>
</dbReference>
<reference evidence="2" key="1">
    <citation type="submission" date="2019-12" db="EMBL/GenBank/DDBJ databases">
        <title>Comparative genomics gives insights into the taxonomy of the Azoarcus-Aromatoleum group and reveals separate origins of nif in the plant-associated Azoarcus and non-plant-associated Aromatoleum sub-groups.</title>
        <authorList>
            <person name="Lafos M."/>
            <person name="Maluk M."/>
            <person name="Batista M."/>
            <person name="Junghare M."/>
            <person name="Carmona M."/>
            <person name="Faoro H."/>
            <person name="Cruz L.M."/>
            <person name="Battistoni F."/>
            <person name="De Souza E."/>
            <person name="Pedrosa F."/>
            <person name="Chen W.-M."/>
            <person name="Poole P.S."/>
            <person name="Dixon R.A."/>
            <person name="James E.K."/>
        </authorList>
    </citation>
    <scope>NUCLEOTIDE SEQUENCE</scope>
    <source>
        <strain evidence="2">LuFRes1</strain>
    </source>
</reference>
<proteinExistence type="predicted"/>
<evidence type="ECO:0000256" key="1">
    <source>
        <dbReference type="SAM" id="MobiDB-lite"/>
    </source>
</evidence>